<dbReference type="Proteomes" id="UP001497482">
    <property type="component" value="Chromosome 18"/>
</dbReference>
<proteinExistence type="predicted"/>
<dbReference type="EMBL" id="OZ035840">
    <property type="protein sequence ID" value="CAL1588572.1"/>
    <property type="molecule type" value="Genomic_DNA"/>
</dbReference>
<protein>
    <submittedName>
        <fullName evidence="1">Uncharacterized protein</fullName>
    </submittedName>
</protein>
<evidence type="ECO:0000313" key="1">
    <source>
        <dbReference type="EMBL" id="CAL1588572.1"/>
    </source>
</evidence>
<gene>
    <name evidence="1" type="ORF">KC01_LOCUS18349</name>
</gene>
<organism evidence="1 2">
    <name type="scientific">Knipowitschia caucasica</name>
    <name type="common">Caucasian dwarf goby</name>
    <name type="synonym">Pomatoschistus caucasicus</name>
    <dbReference type="NCBI Taxonomy" id="637954"/>
    <lineage>
        <taxon>Eukaryota</taxon>
        <taxon>Metazoa</taxon>
        <taxon>Chordata</taxon>
        <taxon>Craniata</taxon>
        <taxon>Vertebrata</taxon>
        <taxon>Euteleostomi</taxon>
        <taxon>Actinopterygii</taxon>
        <taxon>Neopterygii</taxon>
        <taxon>Teleostei</taxon>
        <taxon>Neoteleostei</taxon>
        <taxon>Acanthomorphata</taxon>
        <taxon>Gobiaria</taxon>
        <taxon>Gobiiformes</taxon>
        <taxon>Gobioidei</taxon>
        <taxon>Gobiidae</taxon>
        <taxon>Gobiinae</taxon>
        <taxon>Knipowitschia</taxon>
    </lineage>
</organism>
<dbReference type="AlphaFoldDB" id="A0AAV2KFA3"/>
<sequence length="83" mass="9195">MHSAHNIKNLHTPLHSVAAAHQLQDPQLSPSLFAFTSSLKQANSGVGPSVCRLELGRVPLDRTGHRLTSHLRHVRLRERCCPC</sequence>
<accession>A0AAV2KFA3</accession>
<keyword evidence="2" id="KW-1185">Reference proteome</keyword>
<name>A0AAV2KFA3_KNICA</name>
<evidence type="ECO:0000313" key="2">
    <source>
        <dbReference type="Proteomes" id="UP001497482"/>
    </source>
</evidence>
<reference evidence="1 2" key="1">
    <citation type="submission" date="2024-04" db="EMBL/GenBank/DDBJ databases">
        <authorList>
            <person name="Waldvogel A.-M."/>
            <person name="Schoenle A."/>
        </authorList>
    </citation>
    <scope>NUCLEOTIDE SEQUENCE [LARGE SCALE GENOMIC DNA]</scope>
</reference>